<keyword evidence="4" id="KW-0808">Transferase</keyword>
<evidence type="ECO:0000313" key="15">
    <source>
        <dbReference type="Proteomes" id="UP001326715"/>
    </source>
</evidence>
<dbReference type="InterPro" id="IPR029016">
    <property type="entry name" value="GAF-like_dom_sf"/>
</dbReference>
<dbReference type="CDD" id="cd16922">
    <property type="entry name" value="HATPase_EvgS-ArcB-TorS-like"/>
    <property type="match status" value="1"/>
</dbReference>
<evidence type="ECO:0000256" key="1">
    <source>
        <dbReference type="ARBA" id="ARBA00000085"/>
    </source>
</evidence>
<dbReference type="InterPro" id="IPR036890">
    <property type="entry name" value="HATPase_C_sf"/>
</dbReference>
<dbReference type="InterPro" id="IPR036097">
    <property type="entry name" value="HisK_dim/P_sf"/>
</dbReference>
<dbReference type="PANTHER" id="PTHR45339:SF1">
    <property type="entry name" value="HYBRID SIGNAL TRANSDUCTION HISTIDINE KINASE J"/>
    <property type="match status" value="1"/>
</dbReference>
<reference evidence="12 14" key="1">
    <citation type="submission" date="2016-11" db="EMBL/GenBank/DDBJ databases">
        <authorList>
            <person name="Jaros S."/>
            <person name="Januszkiewicz K."/>
            <person name="Wedrychowicz H."/>
        </authorList>
    </citation>
    <scope>NUCLEOTIDE SEQUENCE [LARGE SCALE GENOMIC DNA]</scope>
    <source>
        <strain evidence="12 14">DSM 784</strain>
    </source>
</reference>
<dbReference type="Gene3D" id="3.30.450.40">
    <property type="match status" value="1"/>
</dbReference>
<dbReference type="Pfam" id="PF00512">
    <property type="entry name" value="HisKA"/>
    <property type="match status" value="1"/>
</dbReference>
<evidence type="ECO:0000313" key="14">
    <source>
        <dbReference type="Proteomes" id="UP000183788"/>
    </source>
</evidence>
<evidence type="ECO:0000259" key="10">
    <source>
        <dbReference type="PROSITE" id="PS50109"/>
    </source>
</evidence>
<reference evidence="13 15" key="2">
    <citation type="submission" date="2023-11" db="EMBL/GenBank/DDBJ databases">
        <title>MicrobeMod: A computational toolkit for identifying prokaryotic methylation and restriction-modification with nanopore sequencing.</title>
        <authorList>
            <person name="Crits-Christoph A."/>
            <person name="Kang S.C."/>
            <person name="Lee H."/>
            <person name="Ostrov N."/>
        </authorList>
    </citation>
    <scope>NUCLEOTIDE SEQUENCE [LARGE SCALE GENOMIC DNA]</scope>
    <source>
        <strain evidence="13 15">ATCC 23090</strain>
    </source>
</reference>
<feature type="modified residue" description="4-aspartylphosphate" evidence="7">
    <location>
        <position position="1068"/>
    </location>
</feature>
<dbReference type="InterPro" id="IPR011006">
    <property type="entry name" value="CheY-like_superfamily"/>
</dbReference>
<feature type="coiled-coil region" evidence="8">
    <location>
        <begin position="391"/>
        <end position="474"/>
    </location>
</feature>
<dbReference type="SUPFAM" id="SSF55874">
    <property type="entry name" value="ATPase domain of HSP90 chaperone/DNA topoisomerase II/histidine kinase"/>
    <property type="match status" value="1"/>
</dbReference>
<keyword evidence="6" id="KW-0902">Two-component regulatory system</keyword>
<dbReference type="Proteomes" id="UP001326715">
    <property type="component" value="Chromosome"/>
</dbReference>
<evidence type="ECO:0000256" key="7">
    <source>
        <dbReference type="PROSITE-ProRule" id="PRU00169"/>
    </source>
</evidence>
<keyword evidence="8" id="KW-0175">Coiled coil</keyword>
<dbReference type="InterPro" id="IPR003594">
    <property type="entry name" value="HATPase_dom"/>
</dbReference>
<evidence type="ECO:0000256" key="3">
    <source>
        <dbReference type="ARBA" id="ARBA00022553"/>
    </source>
</evidence>
<dbReference type="SMART" id="SM00388">
    <property type="entry name" value="HisKA"/>
    <property type="match status" value="1"/>
</dbReference>
<dbReference type="SMART" id="SM00065">
    <property type="entry name" value="GAF"/>
    <property type="match status" value="1"/>
</dbReference>
<dbReference type="Gene3D" id="1.10.287.130">
    <property type="match status" value="1"/>
</dbReference>
<dbReference type="SUPFAM" id="SSF47384">
    <property type="entry name" value="Homodimeric domain of signal transducing histidine kinase"/>
    <property type="match status" value="1"/>
</dbReference>
<dbReference type="Pfam" id="PF13185">
    <property type="entry name" value="GAF_2"/>
    <property type="match status" value="1"/>
</dbReference>
<dbReference type="GO" id="GO:0000155">
    <property type="term" value="F:phosphorelay sensor kinase activity"/>
    <property type="evidence" value="ECO:0007669"/>
    <property type="project" value="InterPro"/>
</dbReference>
<evidence type="ECO:0000256" key="9">
    <source>
        <dbReference type="SAM" id="Phobius"/>
    </source>
</evidence>
<keyword evidence="3 7" id="KW-0597">Phosphoprotein</keyword>
<dbReference type="InterPro" id="IPR003018">
    <property type="entry name" value="GAF"/>
</dbReference>
<dbReference type="CDD" id="cd00082">
    <property type="entry name" value="HisKA"/>
    <property type="match status" value="1"/>
</dbReference>
<evidence type="ECO:0000256" key="8">
    <source>
        <dbReference type="SAM" id="Coils"/>
    </source>
</evidence>
<evidence type="ECO:0000313" key="13">
    <source>
        <dbReference type="EMBL" id="WQG89346.1"/>
    </source>
</evidence>
<dbReference type="Gene3D" id="3.30.565.10">
    <property type="entry name" value="Histidine kinase-like ATPase, C-terminal domain"/>
    <property type="match status" value="1"/>
</dbReference>
<dbReference type="InterPro" id="IPR007891">
    <property type="entry name" value="CHASE3"/>
</dbReference>
<keyword evidence="9" id="KW-0472">Membrane</keyword>
<keyword evidence="5 12" id="KW-0418">Kinase</keyword>
<dbReference type="FunFam" id="3.30.565.10:FF:000010">
    <property type="entry name" value="Sensor histidine kinase RcsC"/>
    <property type="match status" value="1"/>
</dbReference>
<dbReference type="EC" id="2.7.13.3" evidence="2"/>
<organism evidence="12 14">
    <name type="scientific">Chitinophaga sancti</name>
    <dbReference type="NCBI Taxonomy" id="1004"/>
    <lineage>
        <taxon>Bacteria</taxon>
        <taxon>Pseudomonadati</taxon>
        <taxon>Bacteroidota</taxon>
        <taxon>Chitinophagia</taxon>
        <taxon>Chitinophagales</taxon>
        <taxon>Chitinophagaceae</taxon>
        <taxon>Chitinophaga</taxon>
    </lineage>
</organism>
<dbReference type="Proteomes" id="UP000183788">
    <property type="component" value="Unassembled WGS sequence"/>
</dbReference>
<dbReference type="SUPFAM" id="SSF55781">
    <property type="entry name" value="GAF domain-like"/>
    <property type="match status" value="1"/>
</dbReference>
<dbReference type="InterPro" id="IPR004358">
    <property type="entry name" value="Sig_transdc_His_kin-like_C"/>
</dbReference>
<evidence type="ECO:0000256" key="2">
    <source>
        <dbReference type="ARBA" id="ARBA00012438"/>
    </source>
</evidence>
<dbReference type="EMBL" id="CP140154">
    <property type="protein sequence ID" value="WQG89346.1"/>
    <property type="molecule type" value="Genomic_DNA"/>
</dbReference>
<dbReference type="InterPro" id="IPR003661">
    <property type="entry name" value="HisK_dim/P_dom"/>
</dbReference>
<dbReference type="Gene3D" id="3.40.50.2300">
    <property type="match status" value="2"/>
</dbReference>
<dbReference type="CDD" id="cd17546">
    <property type="entry name" value="REC_hyHK_CKI1_RcsC-like"/>
    <property type="match status" value="1"/>
</dbReference>
<gene>
    <name evidence="12" type="ORF">SAMN05661012_00031</name>
    <name evidence="13" type="ORF">SR876_30925</name>
</gene>
<dbReference type="STRING" id="1004.SAMN05661012_00031"/>
<comment type="catalytic activity">
    <reaction evidence="1">
        <text>ATP + protein L-histidine = ADP + protein N-phospho-L-histidine.</text>
        <dbReference type="EC" id="2.7.13.3"/>
    </reaction>
</comment>
<evidence type="ECO:0000256" key="4">
    <source>
        <dbReference type="ARBA" id="ARBA00022679"/>
    </source>
</evidence>
<evidence type="ECO:0000256" key="6">
    <source>
        <dbReference type="ARBA" id="ARBA00023012"/>
    </source>
</evidence>
<proteinExistence type="predicted"/>
<dbReference type="SMART" id="SM00387">
    <property type="entry name" value="HATPase_c"/>
    <property type="match status" value="1"/>
</dbReference>
<sequence length="1136" mass="126776">MKNSLKSRLYLGFTIAILMVIGGGIFTYITFKKQRSQSEWVEHSYEVITTAQRINRNVYEIESASTAYRSTHLPKYLDTYHEIHPKILPLFYDLRKLVKDNPGQIRRCITLEKQLIGLLTFWESLEIRHDSNYVFSHIQEVTKEERVLLDTIHNELTNMIVDERLLLTKRNGAIEESVSRASNALILNTGFILLVALTLMVISFREFNTRQLAQKELQVKLRETELLNEKANENNWLLTGMSIVNDSLQGDADIDALAYNSVHSLVRYLDLPAGAFYCYEEESKLLKLCAGKGLPATIKKSYALHEGITGEAAAQKELLVIKDIPASYWRLESATGNSSPGNIICLPLWHDNDLAGLIELVSFAPLSDRAIELLRNTSNAIAVAVNAAGSRKKVLELLRRVQDQKEILETQQEELRQSNEELTRQSEILQASEEELRVQEEELRQVNDEMIVQNSALEMARQELSKKAEELEQSSTYKSEFLANMSHELRTPLNSVLILARLLEENKEQNLNAKQMEYAGIIHKSGSDLLKLINDILDLSKIEAGKVEMNIEPVAVKSINSDLQQLFHVVAEEKQINFITNIDATVPATIQTDGQRLQQVIKNLLSNAFKFTPKEGTIELAWSVQADGLHIAVSDTGTGIPADKQQLIFEAFRQADGSTSRKYGGTGLGLSISKELMKRLGGEIRLVSAEGQGSTFTIVMPSAIGNNPVAPATAAPVVVNEAPAPAIRDIAPPGDQLVEDDRNGINKQDKLILIVEDDASFASILRDFARQKGFKTIVALNGNDGLFFARKFLPAAIILDMNLPLIDGNSILKILKNNEELKHILVHVVSAGEISLQVRDKVEGYTQKPLQVTDLETVFSGIASRLEARLKKVLVISDGVLLHHPFLQSLSDERQLQTQYHLVKTLPEAAMELQSHQYDGIVLDAGTDISESIARLNQLKQVSAARDLPVIIYLDHDISEADELALKKNAAAIVRNSTFSGDRLMDELELFLYKLKETTIAQPADRVARTERNLEGQKVLLADDDMRNVFSLSALLAGYGLDVVTAADGKEALERLEENPDIRLVLMDIMMPEMDGYEAIRRIRAKVRYQNLPVIALTAKAMAGDREKCIAAGASDYIAKPIDSSKLLSLMHVWMV</sequence>
<keyword evidence="15" id="KW-1185">Reference proteome</keyword>
<feature type="transmembrane region" description="Helical" evidence="9">
    <location>
        <begin position="12"/>
        <end position="31"/>
    </location>
</feature>
<dbReference type="SMART" id="SM00448">
    <property type="entry name" value="REC"/>
    <property type="match status" value="2"/>
</dbReference>
<dbReference type="Pfam" id="PF05227">
    <property type="entry name" value="CHASE3"/>
    <property type="match status" value="1"/>
</dbReference>
<dbReference type="AlphaFoldDB" id="A0A1K1LM67"/>
<dbReference type="RefSeq" id="WP_072356475.1">
    <property type="nucleotide sequence ID" value="NZ_CP139972.1"/>
</dbReference>
<feature type="modified residue" description="4-aspartylphosphate" evidence="7">
    <location>
        <position position="800"/>
    </location>
</feature>
<keyword evidence="9" id="KW-1133">Transmembrane helix</keyword>
<evidence type="ECO:0000259" key="11">
    <source>
        <dbReference type="PROSITE" id="PS50110"/>
    </source>
</evidence>
<dbReference type="SUPFAM" id="SSF52172">
    <property type="entry name" value="CheY-like"/>
    <property type="match status" value="3"/>
</dbReference>
<dbReference type="PANTHER" id="PTHR45339">
    <property type="entry name" value="HYBRID SIGNAL TRANSDUCTION HISTIDINE KINASE J"/>
    <property type="match status" value="1"/>
</dbReference>
<feature type="domain" description="Response regulatory" evidence="11">
    <location>
        <begin position="751"/>
        <end position="863"/>
    </location>
</feature>
<dbReference type="PRINTS" id="PR00344">
    <property type="entry name" value="BCTRLSENSOR"/>
</dbReference>
<evidence type="ECO:0000256" key="5">
    <source>
        <dbReference type="ARBA" id="ARBA00022777"/>
    </source>
</evidence>
<dbReference type="Pfam" id="PF02518">
    <property type="entry name" value="HATPase_c"/>
    <property type="match status" value="1"/>
</dbReference>
<feature type="domain" description="Histidine kinase" evidence="10">
    <location>
        <begin position="484"/>
        <end position="704"/>
    </location>
</feature>
<dbReference type="InterPro" id="IPR005467">
    <property type="entry name" value="His_kinase_dom"/>
</dbReference>
<name>A0A1K1LM67_9BACT</name>
<keyword evidence="9" id="KW-0812">Transmembrane</keyword>
<feature type="domain" description="Response regulatory" evidence="11">
    <location>
        <begin position="1018"/>
        <end position="1135"/>
    </location>
</feature>
<dbReference type="PROSITE" id="PS50109">
    <property type="entry name" value="HIS_KIN"/>
    <property type="match status" value="1"/>
</dbReference>
<dbReference type="InterPro" id="IPR001789">
    <property type="entry name" value="Sig_transdc_resp-reg_receiver"/>
</dbReference>
<dbReference type="OrthoDB" id="9811889at2"/>
<protein>
    <recommendedName>
        <fullName evidence="2">histidine kinase</fullName>
        <ecNumber evidence="2">2.7.13.3</ecNumber>
    </recommendedName>
</protein>
<accession>A0A1K1LM67</accession>
<dbReference type="PROSITE" id="PS50110">
    <property type="entry name" value="RESPONSE_REGULATORY"/>
    <property type="match status" value="2"/>
</dbReference>
<dbReference type="Pfam" id="PF00072">
    <property type="entry name" value="Response_reg"/>
    <property type="match status" value="2"/>
</dbReference>
<evidence type="ECO:0000313" key="12">
    <source>
        <dbReference type="EMBL" id="SFW11970.1"/>
    </source>
</evidence>
<dbReference type="EMBL" id="FPIZ01000001">
    <property type="protein sequence ID" value="SFW11970.1"/>
    <property type="molecule type" value="Genomic_DNA"/>
</dbReference>